<evidence type="ECO:0000256" key="6">
    <source>
        <dbReference type="ARBA" id="ARBA00030388"/>
    </source>
</evidence>
<keyword evidence="5" id="KW-0378">Hydrolase</keyword>
<dbReference type="GO" id="GO:0006401">
    <property type="term" value="P:RNA catabolic process"/>
    <property type="evidence" value="ECO:0007669"/>
    <property type="project" value="InterPro"/>
</dbReference>
<dbReference type="PANTHER" id="PTHR38039">
    <property type="entry name" value="TOXIN YOEB"/>
    <property type="match status" value="1"/>
</dbReference>
<evidence type="ECO:0000256" key="1">
    <source>
        <dbReference type="ARBA" id="ARBA00008172"/>
    </source>
</evidence>
<name>A0A133KET9_9FIRM</name>
<dbReference type="SUPFAM" id="SSF143011">
    <property type="entry name" value="RelE-like"/>
    <property type="match status" value="1"/>
</dbReference>
<evidence type="ECO:0000256" key="5">
    <source>
        <dbReference type="ARBA" id="ARBA00022801"/>
    </source>
</evidence>
<dbReference type="OrthoDB" id="9801102at2"/>
<dbReference type="AlphaFoldDB" id="A0A133KET9"/>
<dbReference type="Pfam" id="PF06769">
    <property type="entry name" value="YoeB_toxin"/>
    <property type="match status" value="1"/>
</dbReference>
<dbReference type="RefSeq" id="WP_060929393.1">
    <property type="nucleotide sequence ID" value="NZ_KQ955279.1"/>
</dbReference>
<evidence type="ECO:0000256" key="3">
    <source>
        <dbReference type="ARBA" id="ARBA00022722"/>
    </source>
</evidence>
<evidence type="ECO:0000256" key="7">
    <source>
        <dbReference type="ARBA" id="ARBA00050056"/>
    </source>
</evidence>
<dbReference type="GO" id="GO:0004519">
    <property type="term" value="F:endonuclease activity"/>
    <property type="evidence" value="ECO:0007669"/>
    <property type="project" value="UniProtKB-KW"/>
</dbReference>
<protein>
    <recommendedName>
        <fullName evidence="7">Endoribonuclease YoeB</fullName>
    </recommendedName>
    <alternativeName>
        <fullName evidence="6">Putative mRNA interferase YoeB</fullName>
    </alternativeName>
</protein>
<dbReference type="EMBL" id="LRPM01000039">
    <property type="protein sequence ID" value="KWZ77955.1"/>
    <property type="molecule type" value="Genomic_DNA"/>
</dbReference>
<dbReference type="Gene3D" id="3.30.2310.20">
    <property type="entry name" value="RelE-like"/>
    <property type="match status" value="1"/>
</dbReference>
<keyword evidence="2" id="KW-1277">Toxin-antitoxin system</keyword>
<sequence>MKINTIKWDFDAWEEYLYWYKTDKANFKKINKLIKEMKRTPFEGLGKPEPLKNNLSGLWSRRIDKEHRIVYLVENDCLVIFQCKGHYN</sequence>
<dbReference type="Proteomes" id="UP000070383">
    <property type="component" value="Unassembled WGS sequence"/>
</dbReference>
<organism evidence="8 9">
    <name type="scientific">Anaerococcus tetradius</name>
    <dbReference type="NCBI Taxonomy" id="33036"/>
    <lineage>
        <taxon>Bacteria</taxon>
        <taxon>Bacillati</taxon>
        <taxon>Bacillota</taxon>
        <taxon>Tissierellia</taxon>
        <taxon>Tissierellales</taxon>
        <taxon>Peptoniphilaceae</taxon>
        <taxon>Anaerococcus</taxon>
    </lineage>
</organism>
<accession>A0A133KET9</accession>
<keyword evidence="3" id="KW-0540">Nuclease</keyword>
<dbReference type="InterPro" id="IPR009614">
    <property type="entry name" value="YoeB_toxin"/>
</dbReference>
<keyword evidence="9" id="KW-1185">Reference proteome</keyword>
<dbReference type="PANTHER" id="PTHR38039:SF1">
    <property type="entry name" value="TOXIN YOEB"/>
    <property type="match status" value="1"/>
</dbReference>
<dbReference type="InterPro" id="IPR035093">
    <property type="entry name" value="RelE/ParE_toxin_dom_sf"/>
</dbReference>
<gene>
    <name evidence="8" type="ORF">HMPREF3200_01004</name>
</gene>
<dbReference type="NCBIfam" id="TIGR02116">
    <property type="entry name" value="toxin_Txe_YoeB"/>
    <property type="match status" value="1"/>
</dbReference>
<evidence type="ECO:0000313" key="8">
    <source>
        <dbReference type="EMBL" id="KWZ77955.1"/>
    </source>
</evidence>
<proteinExistence type="inferred from homology"/>
<evidence type="ECO:0000313" key="9">
    <source>
        <dbReference type="Proteomes" id="UP000070383"/>
    </source>
</evidence>
<dbReference type="PATRIC" id="fig|33036.3.peg.995"/>
<evidence type="ECO:0000256" key="4">
    <source>
        <dbReference type="ARBA" id="ARBA00022759"/>
    </source>
</evidence>
<keyword evidence="4" id="KW-0255">Endonuclease</keyword>
<evidence type="ECO:0000256" key="2">
    <source>
        <dbReference type="ARBA" id="ARBA00022649"/>
    </source>
</evidence>
<comment type="caution">
    <text evidence="8">The sequence shown here is derived from an EMBL/GenBank/DDBJ whole genome shotgun (WGS) entry which is preliminary data.</text>
</comment>
<comment type="similarity">
    <text evidence="1">Belongs to the YoeB family.</text>
</comment>
<dbReference type="GO" id="GO:0016787">
    <property type="term" value="F:hydrolase activity"/>
    <property type="evidence" value="ECO:0007669"/>
    <property type="project" value="UniProtKB-KW"/>
</dbReference>
<reference evidence="9" key="1">
    <citation type="submission" date="2016-01" db="EMBL/GenBank/DDBJ databases">
        <authorList>
            <person name="Mitreva M."/>
            <person name="Pepin K.H."/>
            <person name="Mihindukulasuriya K.A."/>
            <person name="Fulton R."/>
            <person name="Fronick C."/>
            <person name="O'Laughlin M."/>
            <person name="Miner T."/>
            <person name="Herter B."/>
            <person name="Rosa B.A."/>
            <person name="Cordes M."/>
            <person name="Tomlinson C."/>
            <person name="Wollam A."/>
            <person name="Palsikar V.B."/>
            <person name="Mardis E.R."/>
            <person name="Wilson R.K."/>
        </authorList>
    </citation>
    <scope>NUCLEOTIDE SEQUENCE [LARGE SCALE GENOMIC DNA]</scope>
    <source>
        <strain evidence="9">MJR8151</strain>
    </source>
</reference>
<dbReference type="GO" id="GO:0098795">
    <property type="term" value="P:global gene silencing by mRNA cleavage"/>
    <property type="evidence" value="ECO:0007669"/>
    <property type="project" value="TreeGrafter"/>
</dbReference>